<proteinExistence type="predicted"/>
<evidence type="ECO:0000259" key="1">
    <source>
        <dbReference type="Pfam" id="PF00501"/>
    </source>
</evidence>
<reference evidence="2 3" key="1">
    <citation type="submission" date="2019-09" db="EMBL/GenBank/DDBJ databases">
        <title>Report of infection by Mycobacterium simiae a patient suffering from pulmonary tuberculosis.</title>
        <authorList>
            <person name="Mohanty P.S."/>
            <person name="Bansal A.K."/>
            <person name="Singh H."/>
            <person name="Sharma S."/>
            <person name="Patil S.A."/>
            <person name="Upadhaya P."/>
            <person name="Singh P.K."/>
            <person name="Kumar D."/>
            <person name="Kumar S."/>
            <person name="Singh R.K."/>
            <person name="Chaudhary B."/>
        </authorList>
    </citation>
    <scope>NUCLEOTIDE SEQUENCE [LARGE SCALE GENOMIC DNA]</scope>
    <source>
        <strain evidence="2 3">JAL-560-SIM</strain>
    </source>
</reference>
<feature type="non-terminal residue" evidence="2">
    <location>
        <position position="1"/>
    </location>
</feature>
<dbReference type="Gene3D" id="3.40.50.980">
    <property type="match status" value="1"/>
</dbReference>
<name>A0A5B1AZD4_MYCSI</name>
<dbReference type="GO" id="GO:0044550">
    <property type="term" value="P:secondary metabolite biosynthetic process"/>
    <property type="evidence" value="ECO:0007669"/>
    <property type="project" value="TreeGrafter"/>
</dbReference>
<dbReference type="PANTHER" id="PTHR45527">
    <property type="entry name" value="NONRIBOSOMAL PEPTIDE SYNTHETASE"/>
    <property type="match status" value="1"/>
</dbReference>
<dbReference type="AlphaFoldDB" id="A0A5B1AZD4"/>
<accession>A0A5B1AZD4</accession>
<dbReference type="Pfam" id="PF00501">
    <property type="entry name" value="AMP-binding"/>
    <property type="match status" value="1"/>
</dbReference>
<sequence>HNITQLFDSPTPFTAAPAQTVAQVHSYSFDISVWEMWGALLHGGRLVVVPEAVTRSPFDLHDVLAAEHVDVLMQTPSAAAALPTQDLESVTLVVGAEPCPATLVDRWAARGEMYNAYGPTETTVYVSMSAALTPGSGVPPIGAPLPGAALLVLDQGLRPVPAGVVGELYVAGAG</sequence>
<comment type="caution">
    <text evidence="2">The sequence shown here is derived from an EMBL/GenBank/DDBJ whole genome shotgun (WGS) entry which is preliminary data.</text>
</comment>
<gene>
    <name evidence="2" type="ORF">F0Q45_26655</name>
</gene>
<dbReference type="Proteomes" id="UP000324701">
    <property type="component" value="Unassembled WGS sequence"/>
</dbReference>
<feature type="domain" description="AMP-dependent synthetase/ligase" evidence="1">
    <location>
        <begin position="13"/>
        <end position="173"/>
    </location>
</feature>
<dbReference type="OrthoDB" id="3691933at2"/>
<dbReference type="SUPFAM" id="SSF56801">
    <property type="entry name" value="Acetyl-CoA synthetase-like"/>
    <property type="match status" value="1"/>
</dbReference>
<dbReference type="InterPro" id="IPR000873">
    <property type="entry name" value="AMP-dep_synth/lig_dom"/>
</dbReference>
<feature type="non-terminal residue" evidence="2">
    <location>
        <position position="174"/>
    </location>
</feature>
<dbReference type="PANTHER" id="PTHR45527:SF1">
    <property type="entry name" value="FATTY ACID SYNTHASE"/>
    <property type="match status" value="1"/>
</dbReference>
<dbReference type="RefSeq" id="WP_149656667.1">
    <property type="nucleotide sequence ID" value="NZ_VTZN01000508.1"/>
</dbReference>
<evidence type="ECO:0000313" key="2">
    <source>
        <dbReference type="EMBL" id="KAA1240354.1"/>
    </source>
</evidence>
<dbReference type="GO" id="GO:0043041">
    <property type="term" value="P:amino acid activation for nonribosomal peptide biosynthetic process"/>
    <property type="evidence" value="ECO:0007669"/>
    <property type="project" value="TreeGrafter"/>
</dbReference>
<dbReference type="GO" id="GO:0031177">
    <property type="term" value="F:phosphopantetheine binding"/>
    <property type="evidence" value="ECO:0007669"/>
    <property type="project" value="TreeGrafter"/>
</dbReference>
<keyword evidence="3" id="KW-1185">Reference proteome</keyword>
<organism evidence="2 3">
    <name type="scientific">Mycobacterium simiae</name>
    <name type="common">Mycobacterium habana</name>
    <dbReference type="NCBI Taxonomy" id="1784"/>
    <lineage>
        <taxon>Bacteria</taxon>
        <taxon>Bacillati</taxon>
        <taxon>Actinomycetota</taxon>
        <taxon>Actinomycetes</taxon>
        <taxon>Mycobacteriales</taxon>
        <taxon>Mycobacteriaceae</taxon>
        <taxon>Mycobacterium</taxon>
        <taxon>Mycobacterium simiae complex</taxon>
    </lineage>
</organism>
<evidence type="ECO:0000313" key="3">
    <source>
        <dbReference type="Proteomes" id="UP000324701"/>
    </source>
</evidence>
<dbReference type="EMBL" id="VTZN01000508">
    <property type="protein sequence ID" value="KAA1240354.1"/>
    <property type="molecule type" value="Genomic_DNA"/>
</dbReference>
<protein>
    <submittedName>
        <fullName evidence="2">AMP-binding protein</fullName>
    </submittedName>
</protein>
<dbReference type="GO" id="GO:0005829">
    <property type="term" value="C:cytosol"/>
    <property type="evidence" value="ECO:0007669"/>
    <property type="project" value="TreeGrafter"/>
</dbReference>
<dbReference type="Gene3D" id="2.30.38.10">
    <property type="entry name" value="Luciferase, Domain 3"/>
    <property type="match status" value="1"/>
</dbReference>